<keyword evidence="2" id="KW-1185">Reference proteome</keyword>
<dbReference type="EMBL" id="KV875109">
    <property type="protein sequence ID" value="OIW22945.1"/>
    <property type="molecule type" value="Genomic_DNA"/>
</dbReference>
<name>A0A1J7IP91_9PEZI</name>
<gene>
    <name evidence="1" type="ORF">CONLIGDRAFT_144939</name>
</gene>
<protein>
    <submittedName>
        <fullName evidence="1">Uncharacterized protein</fullName>
    </submittedName>
</protein>
<organism evidence="1 2">
    <name type="scientific">Coniochaeta ligniaria NRRL 30616</name>
    <dbReference type="NCBI Taxonomy" id="1408157"/>
    <lineage>
        <taxon>Eukaryota</taxon>
        <taxon>Fungi</taxon>
        <taxon>Dikarya</taxon>
        <taxon>Ascomycota</taxon>
        <taxon>Pezizomycotina</taxon>
        <taxon>Sordariomycetes</taxon>
        <taxon>Sordariomycetidae</taxon>
        <taxon>Coniochaetales</taxon>
        <taxon>Coniochaetaceae</taxon>
        <taxon>Coniochaeta</taxon>
    </lineage>
</organism>
<evidence type="ECO:0000313" key="2">
    <source>
        <dbReference type="Proteomes" id="UP000182658"/>
    </source>
</evidence>
<accession>A0A1J7IP91</accession>
<dbReference type="Proteomes" id="UP000182658">
    <property type="component" value="Unassembled WGS sequence"/>
</dbReference>
<proteinExistence type="predicted"/>
<evidence type="ECO:0000313" key="1">
    <source>
        <dbReference type="EMBL" id="OIW22945.1"/>
    </source>
</evidence>
<dbReference type="InParanoid" id="A0A1J7IP91"/>
<sequence length="98" mass="10674">MLKRLCSCWTTKCLVLGPMSGFWILVRAVGVLLGGNPPRYLMFDTAAISWTSVVPKISRSLSCCSSMSDALFFYKVGISSGLPTLVNLGCTFQRCPLC</sequence>
<reference evidence="1 2" key="1">
    <citation type="submission" date="2016-10" db="EMBL/GenBank/DDBJ databases">
        <title>Draft genome sequence of Coniochaeta ligniaria NRRL30616, a lignocellulolytic fungus for bioabatement of inhibitors in plant biomass hydrolysates.</title>
        <authorList>
            <consortium name="DOE Joint Genome Institute"/>
            <person name="Jimenez D.J."/>
            <person name="Hector R.E."/>
            <person name="Riley R."/>
            <person name="Sun H."/>
            <person name="Grigoriev I.V."/>
            <person name="Van Elsas J.D."/>
            <person name="Nichols N.N."/>
        </authorList>
    </citation>
    <scope>NUCLEOTIDE SEQUENCE [LARGE SCALE GENOMIC DNA]</scope>
    <source>
        <strain evidence="1 2">NRRL 30616</strain>
    </source>
</reference>
<dbReference type="AlphaFoldDB" id="A0A1J7IP91"/>